<dbReference type="InterPro" id="IPR000375">
    <property type="entry name" value="Dynamin_stalk"/>
</dbReference>
<dbReference type="AlphaFoldDB" id="A0A166MRA1"/>
<accession>A0A166MRA1</accession>
<name>A0A166MRA1_COLIC</name>
<dbReference type="STRING" id="1573173.A0A166MRA1"/>
<reference evidence="4 5" key="1">
    <citation type="submission" date="2015-06" db="EMBL/GenBank/DDBJ databases">
        <title>Survival trade-offs in plant roots during colonization by closely related pathogenic and mutualistic fungi.</title>
        <authorList>
            <person name="Hacquard S."/>
            <person name="Kracher B."/>
            <person name="Hiruma K."/>
            <person name="Weinman A."/>
            <person name="Muench P."/>
            <person name="Garrido Oter R."/>
            <person name="Ver Loren van Themaat E."/>
            <person name="Dallerey J.-F."/>
            <person name="Damm U."/>
            <person name="Henrissat B."/>
            <person name="Lespinet O."/>
            <person name="Thon M."/>
            <person name="Kemen E."/>
            <person name="McHardy A.C."/>
            <person name="Schulze-Lefert P."/>
            <person name="O'Connell R.J."/>
        </authorList>
    </citation>
    <scope>NUCLEOTIDE SEQUENCE [LARGE SCALE GENOMIC DNA]</scope>
    <source>
        <strain evidence="4 5">MAFF 238704</strain>
    </source>
</reference>
<evidence type="ECO:0000259" key="3">
    <source>
        <dbReference type="Pfam" id="PF01031"/>
    </source>
</evidence>
<feature type="region of interest" description="Disordered" evidence="2">
    <location>
        <begin position="110"/>
        <end position="135"/>
    </location>
</feature>
<evidence type="ECO:0000256" key="1">
    <source>
        <dbReference type="SAM" id="Coils"/>
    </source>
</evidence>
<feature type="domain" description="Dynamin stalk" evidence="3">
    <location>
        <begin position="17"/>
        <end position="101"/>
    </location>
</feature>
<organism evidence="4 5">
    <name type="scientific">Colletotrichum incanum</name>
    <name type="common">Soybean anthracnose fungus</name>
    <dbReference type="NCBI Taxonomy" id="1573173"/>
    <lineage>
        <taxon>Eukaryota</taxon>
        <taxon>Fungi</taxon>
        <taxon>Dikarya</taxon>
        <taxon>Ascomycota</taxon>
        <taxon>Pezizomycotina</taxon>
        <taxon>Sordariomycetes</taxon>
        <taxon>Hypocreomycetidae</taxon>
        <taxon>Glomerellales</taxon>
        <taxon>Glomerellaceae</taxon>
        <taxon>Colletotrichum</taxon>
        <taxon>Colletotrichum spaethianum species complex</taxon>
    </lineage>
</organism>
<dbReference type="InterPro" id="IPR027417">
    <property type="entry name" value="P-loop_NTPase"/>
</dbReference>
<evidence type="ECO:0000256" key="2">
    <source>
        <dbReference type="SAM" id="MobiDB-lite"/>
    </source>
</evidence>
<keyword evidence="5" id="KW-1185">Reference proteome</keyword>
<protein>
    <submittedName>
        <fullName evidence="4">Interferon-induced gtp-binding protein mx2</fullName>
    </submittedName>
</protein>
<keyword evidence="1" id="KW-0175">Coiled coil</keyword>
<evidence type="ECO:0000313" key="5">
    <source>
        <dbReference type="Proteomes" id="UP000076584"/>
    </source>
</evidence>
<dbReference type="Pfam" id="PF01031">
    <property type="entry name" value="Dynamin_M"/>
    <property type="match status" value="1"/>
</dbReference>
<dbReference type="Proteomes" id="UP000076584">
    <property type="component" value="Unassembled WGS sequence"/>
</dbReference>
<proteinExistence type="predicted"/>
<gene>
    <name evidence="4" type="ORF">CI238_13520</name>
</gene>
<comment type="caution">
    <text evidence="4">The sequence shown here is derived from an EMBL/GenBank/DDBJ whole genome shotgun (WGS) entry which is preliminary data.</text>
</comment>
<evidence type="ECO:0000313" key="4">
    <source>
        <dbReference type="EMBL" id="KZL64910.1"/>
    </source>
</evidence>
<sequence length="170" mass="20009">MTDVRNREEEIYALNWYEHIEREIPKVKEEIKQKLVEVEERLQRLGLERPTLHHVRSFLIETSMRFHQLARDSLNGHYLGVDAEFFEGDTRLRALVHHANGKFSDHMRVEGSKRKISGRSTNEDSDDQSTKGVETKQLHVTKQEMMEWVEQVSYCRPPRLLSADTCTDIC</sequence>
<dbReference type="Gene3D" id="3.40.50.300">
    <property type="entry name" value="P-loop containing nucleotide triphosphate hydrolases"/>
    <property type="match status" value="1"/>
</dbReference>
<feature type="coiled-coil region" evidence="1">
    <location>
        <begin position="17"/>
        <end position="48"/>
    </location>
</feature>
<dbReference type="EMBL" id="LFIW01002657">
    <property type="protein sequence ID" value="KZL64910.1"/>
    <property type="molecule type" value="Genomic_DNA"/>
</dbReference>